<gene>
    <name evidence="4" type="ORF">K469DRAFT_712944</name>
</gene>
<evidence type="ECO:0000256" key="1">
    <source>
        <dbReference type="PROSITE-ProRule" id="PRU00175"/>
    </source>
</evidence>
<dbReference type="Pfam" id="PF13639">
    <property type="entry name" value="zf-RING_2"/>
    <property type="match status" value="1"/>
</dbReference>
<dbReference type="EMBL" id="ML995013">
    <property type="protein sequence ID" value="KAF2174408.1"/>
    <property type="molecule type" value="Genomic_DNA"/>
</dbReference>
<evidence type="ECO:0000259" key="2">
    <source>
        <dbReference type="PROSITE" id="PS50089"/>
    </source>
</evidence>
<reference evidence="4" key="1">
    <citation type="journal article" date="2020" name="Stud. Mycol.">
        <title>101 Dothideomycetes genomes: a test case for predicting lifestyles and emergence of pathogens.</title>
        <authorList>
            <person name="Haridas S."/>
            <person name="Albert R."/>
            <person name="Binder M."/>
            <person name="Bloem J."/>
            <person name="Labutti K."/>
            <person name="Salamov A."/>
            <person name="Andreopoulos B."/>
            <person name="Baker S."/>
            <person name="Barry K."/>
            <person name="Bills G."/>
            <person name="Bluhm B."/>
            <person name="Cannon C."/>
            <person name="Castanera R."/>
            <person name="Culley D."/>
            <person name="Daum C."/>
            <person name="Ezra D."/>
            <person name="Gonzalez J."/>
            <person name="Henrissat B."/>
            <person name="Kuo A."/>
            <person name="Liang C."/>
            <person name="Lipzen A."/>
            <person name="Lutzoni F."/>
            <person name="Magnuson J."/>
            <person name="Mondo S."/>
            <person name="Nolan M."/>
            <person name="Ohm R."/>
            <person name="Pangilinan J."/>
            <person name="Park H.-J."/>
            <person name="Ramirez L."/>
            <person name="Alfaro M."/>
            <person name="Sun H."/>
            <person name="Tritt A."/>
            <person name="Yoshinaga Y."/>
            <person name="Zwiers L.-H."/>
            <person name="Turgeon B."/>
            <person name="Goodwin S."/>
            <person name="Spatafora J."/>
            <person name="Crous P."/>
            <person name="Grigoriev I."/>
        </authorList>
    </citation>
    <scope>NUCLEOTIDE SEQUENCE</scope>
    <source>
        <strain evidence="4">CBS 207.26</strain>
    </source>
</reference>
<keyword evidence="1" id="KW-0863">Zinc-finger</keyword>
<keyword evidence="1" id="KW-0862">Zinc</keyword>
<dbReference type="GO" id="GO:0061630">
    <property type="term" value="F:ubiquitin protein ligase activity"/>
    <property type="evidence" value="ECO:0007669"/>
    <property type="project" value="InterPro"/>
</dbReference>
<sequence>MAPKKKVVAGAPSGEVDVLPKRSTRKRKQVSYAELGEDDLEWREEEPKKKARMLSKRKATVNEDATIIVDQSAPKQAPKKGKQKATANAIEHDENREEVEQKESGYQLDLPESYLKVKQRALTQRLFLLHRERCGTEEVPEEKVQIAGNTGNVYTVHIKHALRCTCPHHLFGRNQCKHIVYVMLLALKAREELACRMAFTSAQLRDLFEHAPPIPSIDIEELATTDEKRKPIEDDCPICCMEFKPEKEAIVYCKAACGNNIHKQCFDKWAQTKRDQYSKVTCPYCRSEWQENEAPSKKNLLQGGVNLQTGVRAHGRFGYINVADQLPSYSEHG</sequence>
<protein>
    <recommendedName>
        <fullName evidence="6">SWIM-type domain-containing protein</fullName>
    </recommendedName>
</protein>
<dbReference type="InterPro" id="IPR001841">
    <property type="entry name" value="Znf_RING"/>
</dbReference>
<dbReference type="GO" id="GO:0008270">
    <property type="term" value="F:zinc ion binding"/>
    <property type="evidence" value="ECO:0007669"/>
    <property type="project" value="UniProtKB-KW"/>
</dbReference>
<keyword evidence="1" id="KW-0479">Metal-binding</keyword>
<dbReference type="InterPro" id="IPR013083">
    <property type="entry name" value="Znf_RING/FYVE/PHD"/>
</dbReference>
<feature type="non-terminal residue" evidence="4">
    <location>
        <position position="333"/>
    </location>
</feature>
<dbReference type="AlphaFoldDB" id="A0A6A6D7I5"/>
<dbReference type="PROSITE" id="PS50966">
    <property type="entry name" value="ZF_SWIM"/>
    <property type="match status" value="1"/>
</dbReference>
<dbReference type="Gene3D" id="3.30.40.10">
    <property type="entry name" value="Zinc/RING finger domain, C3HC4 (zinc finger)"/>
    <property type="match status" value="1"/>
</dbReference>
<name>A0A6A6D7I5_9PEZI</name>
<dbReference type="PANTHER" id="PTHR21540:SF0">
    <property type="entry name" value="PHD FAMILY PROTEIN"/>
    <property type="match status" value="1"/>
</dbReference>
<proteinExistence type="predicted"/>
<feature type="domain" description="RING-type" evidence="2">
    <location>
        <begin position="236"/>
        <end position="286"/>
    </location>
</feature>
<dbReference type="PANTHER" id="PTHR21540">
    <property type="entry name" value="RING FINGER AND SWIM DOMAIN-CONTAINING PROTEIN 2"/>
    <property type="match status" value="1"/>
</dbReference>
<feature type="domain" description="SWIM-type" evidence="3">
    <location>
        <begin position="154"/>
        <end position="187"/>
    </location>
</feature>
<dbReference type="SUPFAM" id="SSF57850">
    <property type="entry name" value="RING/U-box"/>
    <property type="match status" value="1"/>
</dbReference>
<dbReference type="Proteomes" id="UP000800200">
    <property type="component" value="Unassembled WGS sequence"/>
</dbReference>
<dbReference type="CDD" id="cd16494">
    <property type="entry name" value="RING-CH-C4HC3_ZSWM2"/>
    <property type="match status" value="1"/>
</dbReference>
<evidence type="ECO:0008006" key="6">
    <source>
        <dbReference type="Google" id="ProtNLM"/>
    </source>
</evidence>
<dbReference type="PROSITE" id="PS50089">
    <property type="entry name" value="ZF_RING_2"/>
    <property type="match status" value="1"/>
</dbReference>
<dbReference type="OrthoDB" id="2122982at2759"/>
<dbReference type="InterPro" id="IPR039903">
    <property type="entry name" value="Zswim2"/>
</dbReference>
<evidence type="ECO:0000313" key="5">
    <source>
        <dbReference type="Proteomes" id="UP000800200"/>
    </source>
</evidence>
<organism evidence="4 5">
    <name type="scientific">Zopfia rhizophila CBS 207.26</name>
    <dbReference type="NCBI Taxonomy" id="1314779"/>
    <lineage>
        <taxon>Eukaryota</taxon>
        <taxon>Fungi</taxon>
        <taxon>Dikarya</taxon>
        <taxon>Ascomycota</taxon>
        <taxon>Pezizomycotina</taxon>
        <taxon>Dothideomycetes</taxon>
        <taxon>Dothideomycetes incertae sedis</taxon>
        <taxon>Zopfiaceae</taxon>
        <taxon>Zopfia</taxon>
    </lineage>
</organism>
<dbReference type="InterPro" id="IPR007527">
    <property type="entry name" value="Znf_SWIM"/>
</dbReference>
<evidence type="ECO:0000259" key="3">
    <source>
        <dbReference type="PROSITE" id="PS50966"/>
    </source>
</evidence>
<accession>A0A6A6D7I5</accession>
<keyword evidence="5" id="KW-1185">Reference proteome</keyword>
<evidence type="ECO:0000313" key="4">
    <source>
        <dbReference type="EMBL" id="KAF2174408.1"/>
    </source>
</evidence>